<dbReference type="InterPro" id="IPR002295">
    <property type="entry name" value="N4/N6-MTase_EcoPI_Mod-like"/>
</dbReference>
<dbReference type="InterPro" id="IPR002052">
    <property type="entry name" value="DNA_methylase_N6_adenine_CS"/>
</dbReference>
<proteinExistence type="inferred from homology"/>
<keyword evidence="2 8" id="KW-0489">Methyltransferase</keyword>
<evidence type="ECO:0000256" key="4">
    <source>
        <dbReference type="ARBA" id="ARBA00022691"/>
    </source>
</evidence>
<dbReference type="EMBL" id="MT144637">
    <property type="protein sequence ID" value="QJH96016.1"/>
    <property type="molecule type" value="Genomic_DNA"/>
</dbReference>
<dbReference type="SMART" id="SM00470">
    <property type="entry name" value="ParB"/>
    <property type="match status" value="1"/>
</dbReference>
<feature type="domain" description="ParB-like N-terminal" evidence="7">
    <location>
        <begin position="10"/>
        <end position="102"/>
    </location>
</feature>
<dbReference type="Gene3D" id="3.90.1530.30">
    <property type="match status" value="1"/>
</dbReference>
<dbReference type="GO" id="GO:0007059">
    <property type="term" value="P:chromosome segregation"/>
    <property type="evidence" value="ECO:0007669"/>
    <property type="project" value="TreeGrafter"/>
</dbReference>
<dbReference type="AlphaFoldDB" id="A0A6H1ZN38"/>
<evidence type="ECO:0000313" key="9">
    <source>
        <dbReference type="EMBL" id="QJA59279.1"/>
    </source>
</evidence>
<evidence type="ECO:0000256" key="3">
    <source>
        <dbReference type="ARBA" id="ARBA00022679"/>
    </source>
</evidence>
<dbReference type="EMBL" id="MT141363">
    <property type="protein sequence ID" value="QJA59279.1"/>
    <property type="molecule type" value="Genomic_DNA"/>
</dbReference>
<dbReference type="Pfam" id="PF02195">
    <property type="entry name" value="ParB_N"/>
    <property type="match status" value="1"/>
</dbReference>
<dbReference type="Gene3D" id="1.10.10.2830">
    <property type="match status" value="1"/>
</dbReference>
<feature type="coiled-coil region" evidence="5">
    <location>
        <begin position="235"/>
        <end position="262"/>
    </location>
</feature>
<dbReference type="Gene3D" id="3.40.50.150">
    <property type="entry name" value="Vaccinia Virus protein VP39"/>
    <property type="match status" value="1"/>
</dbReference>
<dbReference type="InterPro" id="IPR003115">
    <property type="entry name" value="ParB_N"/>
</dbReference>
<sequence length="589" mass="66914">MLKTVEAKIHTIPANHVVVGATKPRARKHFNPEALALLTENIRIFGQKIPGLCFRNINEDIELIAGERRLRACMALQTEFRYILEEDMTDELLYELEIMENLQREGLTWQEEVIQFLEYHRFLEDKHGKARPGTYGGHTMEKTALRLGISKGRLSEDLELAEWASEIPEVASASSKTDAKKVVKKLKDMAERGKLLAEAKIRMEAVEAASGVPTPKVDASAIAAFKEAYAEKFGEEALQSMQVEAEKKKKEMEERKQKALSKIVERGETEDIDPVAKAYAHFETRCFQGDMEHRLLEFPDEHFDIVIFDPPWGVDFDVVRKENPAQKGYADSPLDFADKIEMWIKLLYSKMAKDSHLYLFFGMPNHGLVHMLLQANGFETNGIPILWHKRGAHRTRNPKVWPGRSYEPIAYARKGKKDLVSLGASDIKETAAPTARIKSIHPSAKHPDIMLDLLLRSARPGDKVLDPMAGSGMTGIACEKLKNSHSLDWWLIERDTDYRELTLYNLLQGYDRIVGEQSYNEEAELASEQLRSLLSENGSAEDPAEGSSDEGSAEGYTKLRPGTREWTEYFTAHPTEQEAMLLWRKEKEE</sequence>
<dbReference type="SUPFAM" id="SSF110849">
    <property type="entry name" value="ParB/Sulfiredoxin"/>
    <property type="match status" value="1"/>
</dbReference>
<accession>A0A6H1ZN38</accession>
<evidence type="ECO:0000259" key="7">
    <source>
        <dbReference type="SMART" id="SM00470"/>
    </source>
</evidence>
<organism evidence="8">
    <name type="scientific">viral metagenome</name>
    <dbReference type="NCBI Taxonomy" id="1070528"/>
    <lineage>
        <taxon>unclassified sequences</taxon>
        <taxon>metagenomes</taxon>
        <taxon>organismal metagenomes</taxon>
    </lineage>
</organism>
<evidence type="ECO:0000313" key="8">
    <source>
        <dbReference type="EMBL" id="QJA48620.1"/>
    </source>
</evidence>
<evidence type="ECO:0000256" key="1">
    <source>
        <dbReference type="ARBA" id="ARBA00006594"/>
    </source>
</evidence>
<dbReference type="Pfam" id="PF01555">
    <property type="entry name" value="N6_N4_Mtase"/>
    <property type="match status" value="1"/>
</dbReference>
<keyword evidence="3 8" id="KW-0808">Transferase</keyword>
<evidence type="ECO:0000256" key="2">
    <source>
        <dbReference type="ARBA" id="ARBA00022603"/>
    </source>
</evidence>
<dbReference type="SUPFAM" id="SSF53335">
    <property type="entry name" value="S-adenosyl-L-methionine-dependent methyltransferases"/>
    <property type="match status" value="1"/>
</dbReference>
<protein>
    <submittedName>
        <fullName evidence="8">Putative methyltransferase</fullName>
    </submittedName>
</protein>
<gene>
    <name evidence="10" type="ORF">MM415A01373_0011</name>
    <name evidence="9" type="ORF">MM415B01317_0011</name>
    <name evidence="8" type="ORF">TM448A01065_0004</name>
    <name evidence="11" type="ORF">TM448B00595_0006</name>
</gene>
<feature type="compositionally biased region" description="Acidic residues" evidence="6">
    <location>
        <begin position="542"/>
        <end position="552"/>
    </location>
</feature>
<dbReference type="PANTHER" id="PTHR33375:SF1">
    <property type="entry name" value="CHROMOSOME-PARTITIONING PROTEIN PARB-RELATED"/>
    <property type="match status" value="1"/>
</dbReference>
<dbReference type="GO" id="GO:0008170">
    <property type="term" value="F:N-methyltransferase activity"/>
    <property type="evidence" value="ECO:0007669"/>
    <property type="project" value="InterPro"/>
</dbReference>
<dbReference type="InterPro" id="IPR050336">
    <property type="entry name" value="Chromosome_partition/occlusion"/>
</dbReference>
<name>A0A6H1ZN38_9ZZZZ</name>
<dbReference type="GO" id="GO:0032259">
    <property type="term" value="P:methylation"/>
    <property type="evidence" value="ECO:0007669"/>
    <property type="project" value="UniProtKB-KW"/>
</dbReference>
<comment type="similarity">
    <text evidence="1">Belongs to the N(4)/N(6)-methyltransferase family.</text>
</comment>
<evidence type="ECO:0000313" key="10">
    <source>
        <dbReference type="EMBL" id="QJA77045.1"/>
    </source>
</evidence>
<evidence type="ECO:0000256" key="5">
    <source>
        <dbReference type="SAM" id="Coils"/>
    </source>
</evidence>
<dbReference type="SUPFAM" id="SSF109709">
    <property type="entry name" value="KorB DNA-binding domain-like"/>
    <property type="match status" value="1"/>
</dbReference>
<dbReference type="GO" id="GO:0005694">
    <property type="term" value="C:chromosome"/>
    <property type="evidence" value="ECO:0007669"/>
    <property type="project" value="TreeGrafter"/>
</dbReference>
<reference evidence="8" key="1">
    <citation type="submission" date="2020-03" db="EMBL/GenBank/DDBJ databases">
        <title>The deep terrestrial virosphere.</title>
        <authorList>
            <person name="Holmfeldt K."/>
            <person name="Nilsson E."/>
            <person name="Simone D."/>
            <person name="Lopez-Fernandez M."/>
            <person name="Wu X."/>
            <person name="de Brujin I."/>
            <person name="Lundin D."/>
            <person name="Andersson A."/>
            <person name="Bertilsson S."/>
            <person name="Dopson M."/>
        </authorList>
    </citation>
    <scope>NUCLEOTIDE SEQUENCE</scope>
    <source>
        <strain evidence="10">MM415A01373</strain>
        <strain evidence="9">MM415B01317</strain>
        <strain evidence="8">TM448A01065</strain>
        <strain evidence="11">TM448B00595</strain>
    </source>
</reference>
<dbReference type="InterPro" id="IPR002941">
    <property type="entry name" value="DNA_methylase_N4/N6"/>
</dbReference>
<dbReference type="EMBL" id="MT142260">
    <property type="protein sequence ID" value="QJA77045.1"/>
    <property type="molecule type" value="Genomic_DNA"/>
</dbReference>
<keyword evidence="4" id="KW-0949">S-adenosyl-L-methionine</keyword>
<dbReference type="PANTHER" id="PTHR33375">
    <property type="entry name" value="CHROMOSOME-PARTITIONING PROTEIN PARB-RELATED"/>
    <property type="match status" value="1"/>
</dbReference>
<evidence type="ECO:0000313" key="11">
    <source>
        <dbReference type="EMBL" id="QJH96016.1"/>
    </source>
</evidence>
<dbReference type="PRINTS" id="PR00506">
    <property type="entry name" value="D21N6MTFRASE"/>
</dbReference>
<dbReference type="InterPro" id="IPR029063">
    <property type="entry name" value="SAM-dependent_MTases_sf"/>
</dbReference>
<dbReference type="InterPro" id="IPR036086">
    <property type="entry name" value="ParB/Sulfiredoxin_sf"/>
</dbReference>
<dbReference type="GO" id="GO:0003677">
    <property type="term" value="F:DNA binding"/>
    <property type="evidence" value="ECO:0007669"/>
    <property type="project" value="InterPro"/>
</dbReference>
<dbReference type="PROSITE" id="PS00092">
    <property type="entry name" value="N6_MTASE"/>
    <property type="match status" value="1"/>
</dbReference>
<feature type="region of interest" description="Disordered" evidence="6">
    <location>
        <begin position="536"/>
        <end position="558"/>
    </location>
</feature>
<keyword evidence="5" id="KW-0175">Coiled coil</keyword>
<dbReference type="EMBL" id="MT144093">
    <property type="protein sequence ID" value="QJA48620.1"/>
    <property type="molecule type" value="Genomic_DNA"/>
</dbReference>
<evidence type="ECO:0000256" key="6">
    <source>
        <dbReference type="SAM" id="MobiDB-lite"/>
    </source>
</evidence>